<gene>
    <name evidence="1" type="ORF">SAMN00768000_3101</name>
</gene>
<accession>A0A1W1WKY1</accession>
<name>A0A1W1WKY1_SULTA</name>
<sequence length="81" mass="9948">MDVCLILDRDSEEFFFDVIRKDEFYANLPENLKIFGRGDVAPHDLLTWTEDPDDLEPTEEEQDWLWNQWVDEFIENFEWLY</sequence>
<dbReference type="AlphaFoldDB" id="A0A1W1WKY1"/>
<organism evidence="1 2">
    <name type="scientific">Sulfobacillus thermosulfidooxidans (strain DSM 9293 / VKM B-1269 / AT-1)</name>
    <dbReference type="NCBI Taxonomy" id="929705"/>
    <lineage>
        <taxon>Bacteria</taxon>
        <taxon>Bacillati</taxon>
        <taxon>Bacillota</taxon>
        <taxon>Clostridia</taxon>
        <taxon>Eubacteriales</taxon>
        <taxon>Clostridiales Family XVII. Incertae Sedis</taxon>
        <taxon>Sulfobacillus</taxon>
    </lineage>
</organism>
<reference evidence="2" key="1">
    <citation type="submission" date="2017-04" db="EMBL/GenBank/DDBJ databases">
        <authorList>
            <person name="Varghese N."/>
            <person name="Submissions S."/>
        </authorList>
    </citation>
    <scope>NUCLEOTIDE SEQUENCE [LARGE SCALE GENOMIC DNA]</scope>
    <source>
        <strain evidence="2">DSM 9293</strain>
    </source>
</reference>
<evidence type="ECO:0000313" key="1">
    <source>
        <dbReference type="EMBL" id="SMC06916.1"/>
    </source>
</evidence>
<proteinExistence type="predicted"/>
<keyword evidence="2" id="KW-1185">Reference proteome</keyword>
<dbReference type="Proteomes" id="UP000192660">
    <property type="component" value="Unassembled WGS sequence"/>
</dbReference>
<protein>
    <submittedName>
        <fullName evidence="1">Uncharacterized protein</fullName>
    </submittedName>
</protein>
<evidence type="ECO:0000313" key="2">
    <source>
        <dbReference type="Proteomes" id="UP000192660"/>
    </source>
</evidence>
<dbReference type="EMBL" id="FWWY01000001">
    <property type="protein sequence ID" value="SMC06916.1"/>
    <property type="molecule type" value="Genomic_DNA"/>
</dbReference>